<evidence type="ECO:0000313" key="3">
    <source>
        <dbReference type="Proteomes" id="UP000187412"/>
    </source>
</evidence>
<dbReference type="Proteomes" id="UP000187412">
    <property type="component" value="Unassembled WGS sequence"/>
</dbReference>
<proteinExistence type="predicted"/>
<keyword evidence="3" id="KW-1185">Reference proteome</keyword>
<protein>
    <submittedName>
        <fullName evidence="2">Uncharacterized protein</fullName>
    </submittedName>
</protein>
<comment type="caution">
    <text evidence="2">The sequence shown here is derived from an EMBL/GenBank/DDBJ whole genome shotgun (WGS) entry which is preliminary data.</text>
</comment>
<organism evidence="2 3">
    <name type="scientific">Paenibacillus borealis</name>
    <dbReference type="NCBI Taxonomy" id="160799"/>
    <lineage>
        <taxon>Bacteria</taxon>
        <taxon>Bacillati</taxon>
        <taxon>Bacillota</taxon>
        <taxon>Bacilli</taxon>
        <taxon>Bacillales</taxon>
        <taxon>Paenibacillaceae</taxon>
        <taxon>Paenibacillus</taxon>
    </lineage>
</organism>
<dbReference type="RefSeq" id="WP_076110778.1">
    <property type="nucleotide sequence ID" value="NZ_MPTB01000013.1"/>
</dbReference>
<gene>
    <name evidence="2" type="ORF">BSK56_12340</name>
</gene>
<reference evidence="2 3" key="1">
    <citation type="submission" date="2016-10" db="EMBL/GenBank/DDBJ databases">
        <title>Paenibacillus species isolates.</title>
        <authorList>
            <person name="Beno S.M."/>
        </authorList>
    </citation>
    <scope>NUCLEOTIDE SEQUENCE [LARGE SCALE GENOMIC DNA]</scope>
    <source>
        <strain evidence="2 3">FSL H7-0744</strain>
    </source>
</reference>
<evidence type="ECO:0000313" key="2">
    <source>
        <dbReference type="EMBL" id="OMD48087.1"/>
    </source>
</evidence>
<dbReference type="EMBL" id="MPTB01000013">
    <property type="protein sequence ID" value="OMD48087.1"/>
    <property type="molecule type" value="Genomic_DNA"/>
</dbReference>
<sequence length="114" mass="12685">MTNKHGIITLMLLVILSTFTACDSKQGSGDDAVLSMDKVRSLAQQGEDLAWTDFEGYPFEDVGSGLYIRKYAVEGDYHVLVSGRSIDEAPDTVYLVNPTGEQIDLRHDDVEDWK</sequence>
<feature type="signal peptide" evidence="1">
    <location>
        <begin position="1"/>
        <end position="21"/>
    </location>
</feature>
<dbReference type="PROSITE" id="PS51257">
    <property type="entry name" value="PROKAR_LIPOPROTEIN"/>
    <property type="match status" value="1"/>
</dbReference>
<name>A0ABX3HFW6_PAEBO</name>
<feature type="chain" id="PRO_5047465995" evidence="1">
    <location>
        <begin position="22"/>
        <end position="114"/>
    </location>
</feature>
<accession>A0ABX3HFW6</accession>
<evidence type="ECO:0000256" key="1">
    <source>
        <dbReference type="SAM" id="SignalP"/>
    </source>
</evidence>
<keyword evidence="1" id="KW-0732">Signal</keyword>